<evidence type="ECO:0000256" key="8">
    <source>
        <dbReference type="ARBA" id="ARBA00023136"/>
    </source>
</evidence>
<feature type="transmembrane region" description="Helical" evidence="11">
    <location>
        <begin position="65"/>
        <end position="82"/>
    </location>
</feature>
<feature type="transmembrane region" description="Helical" evidence="11">
    <location>
        <begin position="12"/>
        <end position="28"/>
    </location>
</feature>
<keyword evidence="14" id="KW-1185">Reference proteome</keyword>
<feature type="compositionally biased region" description="Polar residues" evidence="10">
    <location>
        <begin position="287"/>
        <end position="322"/>
    </location>
</feature>
<dbReference type="GO" id="GO:0015297">
    <property type="term" value="F:antiporter activity"/>
    <property type="evidence" value="ECO:0007669"/>
    <property type="project" value="UniProtKB-KW"/>
</dbReference>
<dbReference type="Pfam" id="PF00999">
    <property type="entry name" value="Na_H_Exchanger"/>
    <property type="match status" value="1"/>
</dbReference>
<keyword evidence="6" id="KW-0915">Sodium</keyword>
<evidence type="ECO:0000256" key="11">
    <source>
        <dbReference type="SAM" id="Phobius"/>
    </source>
</evidence>
<feature type="transmembrane region" description="Helical" evidence="11">
    <location>
        <begin position="340"/>
        <end position="360"/>
    </location>
</feature>
<evidence type="ECO:0000256" key="10">
    <source>
        <dbReference type="SAM" id="MobiDB-lite"/>
    </source>
</evidence>
<feature type="domain" description="Cation/H+ exchanger transmembrane" evidence="12">
    <location>
        <begin position="32"/>
        <end position="278"/>
    </location>
</feature>
<dbReference type="GO" id="GO:0016020">
    <property type="term" value="C:membrane"/>
    <property type="evidence" value="ECO:0007669"/>
    <property type="project" value="UniProtKB-SubCell"/>
</dbReference>
<dbReference type="GO" id="GO:0006814">
    <property type="term" value="P:sodium ion transport"/>
    <property type="evidence" value="ECO:0007669"/>
    <property type="project" value="UniProtKB-KW"/>
</dbReference>
<feature type="transmembrane region" description="Helical" evidence="11">
    <location>
        <begin position="258"/>
        <end position="277"/>
    </location>
</feature>
<keyword evidence="2" id="KW-0813">Transport</keyword>
<evidence type="ECO:0000256" key="4">
    <source>
        <dbReference type="ARBA" id="ARBA00022692"/>
    </source>
</evidence>
<feature type="transmembrane region" description="Helical" evidence="11">
    <location>
        <begin position="35"/>
        <end position="59"/>
    </location>
</feature>
<feature type="transmembrane region" description="Helical" evidence="11">
    <location>
        <begin position="190"/>
        <end position="212"/>
    </location>
</feature>
<proteinExistence type="predicted"/>
<feature type="transmembrane region" description="Helical" evidence="11">
    <location>
        <begin position="126"/>
        <end position="145"/>
    </location>
</feature>
<feature type="transmembrane region" description="Helical" evidence="11">
    <location>
        <begin position="372"/>
        <end position="395"/>
    </location>
</feature>
<feature type="region of interest" description="Disordered" evidence="10">
    <location>
        <begin position="424"/>
        <end position="466"/>
    </location>
</feature>
<keyword evidence="8 11" id="KW-0472">Membrane</keyword>
<feature type="transmembrane region" description="Helical" evidence="11">
    <location>
        <begin position="515"/>
        <end position="538"/>
    </location>
</feature>
<dbReference type="Gene3D" id="1.20.1530.20">
    <property type="match status" value="2"/>
</dbReference>
<feature type="compositionally biased region" description="Polar residues" evidence="10">
    <location>
        <begin position="424"/>
        <end position="444"/>
    </location>
</feature>
<evidence type="ECO:0000256" key="6">
    <source>
        <dbReference type="ARBA" id="ARBA00023053"/>
    </source>
</evidence>
<comment type="caution">
    <text evidence="13">The sequence shown here is derived from an EMBL/GenBank/DDBJ whole genome shotgun (WGS) entry which is preliminary data.</text>
</comment>
<evidence type="ECO:0000313" key="13">
    <source>
        <dbReference type="EMBL" id="KAH7357872.1"/>
    </source>
</evidence>
<dbReference type="GO" id="GO:1902600">
    <property type="term" value="P:proton transmembrane transport"/>
    <property type="evidence" value="ECO:0007669"/>
    <property type="project" value="InterPro"/>
</dbReference>
<name>A0A8K0TC36_9PEZI</name>
<feature type="transmembrane region" description="Helical" evidence="11">
    <location>
        <begin position="157"/>
        <end position="178"/>
    </location>
</feature>
<keyword evidence="7" id="KW-0406">Ion transport</keyword>
<feature type="region of interest" description="Disordered" evidence="10">
    <location>
        <begin position="283"/>
        <end position="327"/>
    </location>
</feature>
<evidence type="ECO:0000256" key="9">
    <source>
        <dbReference type="ARBA" id="ARBA00023201"/>
    </source>
</evidence>
<evidence type="ECO:0000256" key="5">
    <source>
        <dbReference type="ARBA" id="ARBA00022989"/>
    </source>
</evidence>
<reference evidence="13" key="1">
    <citation type="journal article" date="2021" name="Nat. Commun.">
        <title>Genetic determinants of endophytism in the Arabidopsis root mycobiome.</title>
        <authorList>
            <person name="Mesny F."/>
            <person name="Miyauchi S."/>
            <person name="Thiergart T."/>
            <person name="Pickel B."/>
            <person name="Atanasova L."/>
            <person name="Karlsson M."/>
            <person name="Huettel B."/>
            <person name="Barry K.W."/>
            <person name="Haridas S."/>
            <person name="Chen C."/>
            <person name="Bauer D."/>
            <person name="Andreopoulos W."/>
            <person name="Pangilinan J."/>
            <person name="LaButti K."/>
            <person name="Riley R."/>
            <person name="Lipzen A."/>
            <person name="Clum A."/>
            <person name="Drula E."/>
            <person name="Henrissat B."/>
            <person name="Kohler A."/>
            <person name="Grigoriev I.V."/>
            <person name="Martin F.M."/>
            <person name="Hacquard S."/>
        </authorList>
    </citation>
    <scope>NUCLEOTIDE SEQUENCE</scope>
    <source>
        <strain evidence="13">MPI-CAGE-AT-0016</strain>
    </source>
</reference>
<evidence type="ECO:0000256" key="3">
    <source>
        <dbReference type="ARBA" id="ARBA00022449"/>
    </source>
</evidence>
<organism evidence="13 14">
    <name type="scientific">Plectosphaerella cucumerina</name>
    <dbReference type="NCBI Taxonomy" id="40658"/>
    <lineage>
        <taxon>Eukaryota</taxon>
        <taxon>Fungi</taxon>
        <taxon>Dikarya</taxon>
        <taxon>Ascomycota</taxon>
        <taxon>Pezizomycotina</taxon>
        <taxon>Sordariomycetes</taxon>
        <taxon>Hypocreomycetidae</taxon>
        <taxon>Glomerellales</taxon>
        <taxon>Plectosphaerellaceae</taxon>
        <taxon>Plectosphaerella</taxon>
    </lineage>
</organism>
<dbReference type="InterPro" id="IPR006153">
    <property type="entry name" value="Cation/H_exchanger_TM"/>
</dbReference>
<evidence type="ECO:0000256" key="2">
    <source>
        <dbReference type="ARBA" id="ARBA00022448"/>
    </source>
</evidence>
<keyword evidence="9" id="KW-0739">Sodium transport</keyword>
<protein>
    <submittedName>
        <fullName evidence="13">Sodium/hydrogen exchanger family protein</fullName>
    </submittedName>
</protein>
<feature type="transmembrane region" description="Helical" evidence="11">
    <location>
        <begin position="94"/>
        <end position="114"/>
    </location>
</feature>
<keyword evidence="4 11" id="KW-0812">Transmembrane</keyword>
<dbReference type="Proteomes" id="UP000813385">
    <property type="component" value="Unassembled WGS sequence"/>
</dbReference>
<dbReference type="InterPro" id="IPR038770">
    <property type="entry name" value="Na+/solute_symporter_sf"/>
</dbReference>
<gene>
    <name evidence="13" type="ORF">B0T11DRAFT_97300</name>
</gene>
<keyword evidence="3" id="KW-0050">Antiport</keyword>
<dbReference type="PANTHER" id="PTHR43562">
    <property type="entry name" value="NAPA-TYPE SODIUM/HYDROGEN ANTIPORTER"/>
    <property type="match status" value="1"/>
</dbReference>
<dbReference type="AlphaFoldDB" id="A0A8K0TC36"/>
<keyword evidence="5 11" id="KW-1133">Transmembrane helix</keyword>
<evidence type="ECO:0000313" key="14">
    <source>
        <dbReference type="Proteomes" id="UP000813385"/>
    </source>
</evidence>
<sequence length="563" mass="58802">MESSLAYHEPSIKIIIILSGFLLLLNIVNHVLDKLIYCGLIGQVLLGIAAGTPGAGWLPREFEEAAMQLGYLGLLLIVYEGGLSTSFKSLKANILLSAGVAVTGIAAPMGLSFILRPMIGASPLQAFAAGAALCSTSLGTTFTILGTSGLSSTRLGVVLTSAAMMDDVVGLIMVQVISNLGGDNFTAVTVVRPVVVSIGFAVASPLVCRYVVQPLTHFLNSRREKSPGARLDKLLFHQHTAFAIHTIVLLALVVGGTYAGTSGLFAAYIAGAAISWWDSELPHPSKQESQTTQPGVETAATSAPANCKTNEGSDNAQDQVQAPQMPPIPAKTSGLEVYTAYYGVVVEHLLKPMFFASIGFSIPVTRMFSGPIVWRGFVYAVLMTVAKIACGIWLISFATPLHSIRNFVSKVSALGKTSSKGLAPGNQCSAATEPASQTPATTPSGVLEEPSEVPSATTAKNASPDPEMPVSLYPACILAFAMVARGEIGFLISALAEANGIFGRQAGAGAQPSELFLVVTWAISLCTIGGPVCVGLLVGRVKKLESQRPTKEKRNVLGAWGVS</sequence>
<accession>A0A8K0TC36</accession>
<dbReference type="OrthoDB" id="1288932at2759"/>
<evidence type="ECO:0000256" key="1">
    <source>
        <dbReference type="ARBA" id="ARBA00004141"/>
    </source>
</evidence>
<dbReference type="PANTHER" id="PTHR43562:SF3">
    <property type="entry name" value="SODIUM ION_PROTON EXCHANGER (EUROFUNG)"/>
    <property type="match status" value="1"/>
</dbReference>
<evidence type="ECO:0000259" key="12">
    <source>
        <dbReference type="Pfam" id="PF00999"/>
    </source>
</evidence>
<evidence type="ECO:0000256" key="7">
    <source>
        <dbReference type="ARBA" id="ARBA00023065"/>
    </source>
</evidence>
<dbReference type="EMBL" id="JAGPXD010000004">
    <property type="protein sequence ID" value="KAH7357872.1"/>
    <property type="molecule type" value="Genomic_DNA"/>
</dbReference>
<comment type="subcellular location">
    <subcellularLocation>
        <location evidence="1">Membrane</location>
        <topology evidence="1">Multi-pass membrane protein</topology>
    </subcellularLocation>
</comment>